<dbReference type="AlphaFoldDB" id="A0A927E5B5"/>
<evidence type="ECO:0000313" key="1">
    <source>
        <dbReference type="EMBL" id="MBD3743770.1"/>
    </source>
</evidence>
<proteinExistence type="predicted"/>
<dbReference type="EMBL" id="JACXSX010000001">
    <property type="protein sequence ID" value="MBD3743770.1"/>
    <property type="molecule type" value="Genomic_DNA"/>
</dbReference>
<protein>
    <submittedName>
        <fullName evidence="1">Uncharacterized protein</fullName>
    </submittedName>
</protein>
<comment type="caution">
    <text evidence="1">The sequence shown here is derived from an EMBL/GenBank/DDBJ whole genome shotgun (WGS) entry which is preliminary data.</text>
</comment>
<dbReference type="PANTHER" id="PTHR36927">
    <property type="entry name" value="BLR4337 PROTEIN"/>
    <property type="match status" value="1"/>
</dbReference>
<dbReference type="Proteomes" id="UP000623974">
    <property type="component" value="Unassembled WGS sequence"/>
</dbReference>
<organism evidence="1 2">
    <name type="scientific">Klebsiella pneumoniae</name>
    <dbReference type="NCBI Taxonomy" id="573"/>
    <lineage>
        <taxon>Bacteria</taxon>
        <taxon>Pseudomonadati</taxon>
        <taxon>Pseudomonadota</taxon>
        <taxon>Gammaproteobacteria</taxon>
        <taxon>Enterobacterales</taxon>
        <taxon>Enterobacteriaceae</taxon>
        <taxon>Klebsiella/Raoultella group</taxon>
        <taxon>Klebsiella</taxon>
        <taxon>Klebsiella pneumoniae complex</taxon>
    </lineage>
</organism>
<sequence length="72" mass="8059">MNISSTASAPRLMLLGIPFHISLIYSSHSWHVNSAEPSWWLTLFNDFIHAFRMQVFSSSPAISPTCCSCATR</sequence>
<accession>A0A927E5B5</accession>
<reference evidence="1" key="1">
    <citation type="submission" date="2020-07" db="EMBL/GenBank/DDBJ databases">
        <title>Clinical and genomic characterization of carbapenemase-producing Enterobacterales causing secondary infections during the COVID-19 crisis at a New York City hospital.</title>
        <authorList>
            <person name="Gomez-Simmonds A."/>
            <person name="Annavajhala M.K."/>
            <person name="Uhlemann A.-C."/>
        </authorList>
    </citation>
    <scope>NUCLEOTIDE SEQUENCE</scope>
    <source>
        <strain evidence="1">KP1828</strain>
    </source>
</reference>
<name>A0A927E5B5_KLEPN</name>
<dbReference type="PANTHER" id="PTHR36927:SF3">
    <property type="entry name" value="GLUCANS BIOSYNTHESIS PROTEIN C"/>
    <property type="match status" value="1"/>
</dbReference>
<evidence type="ECO:0000313" key="2">
    <source>
        <dbReference type="Proteomes" id="UP000623974"/>
    </source>
</evidence>
<dbReference type="InterPro" id="IPR050623">
    <property type="entry name" value="Glucan_succinyl_AcylTrfase"/>
</dbReference>
<gene>
    <name evidence="1" type="ORF">IE980_09460</name>
</gene>